<evidence type="ECO:0000313" key="2">
    <source>
        <dbReference type="EMBL" id="MFF4779225.1"/>
    </source>
</evidence>
<evidence type="ECO:0000313" key="3">
    <source>
        <dbReference type="Proteomes" id="UP001602119"/>
    </source>
</evidence>
<gene>
    <name evidence="2" type="ORF">ACFY05_41055</name>
</gene>
<comment type="caution">
    <text evidence="2">The sequence shown here is derived from an EMBL/GenBank/DDBJ whole genome shotgun (WGS) entry which is preliminary data.</text>
</comment>
<name>A0ABW6VIN2_MICFU</name>
<protein>
    <submittedName>
        <fullName evidence="2">DUF4158 domain-containing protein</fullName>
    </submittedName>
</protein>
<accession>A0ABW6VIN2</accession>
<organism evidence="2 3">
    <name type="scientific">Microtetraspora fusca</name>
    <dbReference type="NCBI Taxonomy" id="1997"/>
    <lineage>
        <taxon>Bacteria</taxon>
        <taxon>Bacillati</taxon>
        <taxon>Actinomycetota</taxon>
        <taxon>Actinomycetes</taxon>
        <taxon>Streptosporangiales</taxon>
        <taxon>Streptosporangiaceae</taxon>
        <taxon>Microtetraspora</taxon>
    </lineage>
</organism>
<dbReference type="EMBL" id="JBIAXI010000045">
    <property type="protein sequence ID" value="MFF4779225.1"/>
    <property type="molecule type" value="Genomic_DNA"/>
</dbReference>
<reference evidence="2 3" key="1">
    <citation type="submission" date="2024-10" db="EMBL/GenBank/DDBJ databases">
        <title>The Natural Products Discovery Center: Release of the First 8490 Sequenced Strains for Exploring Actinobacteria Biosynthetic Diversity.</title>
        <authorList>
            <person name="Kalkreuter E."/>
            <person name="Kautsar S.A."/>
            <person name="Yang D."/>
            <person name="Bader C.D."/>
            <person name="Teijaro C.N."/>
            <person name="Fluegel L."/>
            <person name="Davis C.M."/>
            <person name="Simpson J.R."/>
            <person name="Lauterbach L."/>
            <person name="Steele A.D."/>
            <person name="Gui C."/>
            <person name="Meng S."/>
            <person name="Li G."/>
            <person name="Viehrig K."/>
            <person name="Ye F."/>
            <person name="Su P."/>
            <person name="Kiefer A.F."/>
            <person name="Nichols A."/>
            <person name="Cepeda A.J."/>
            <person name="Yan W."/>
            <person name="Fan B."/>
            <person name="Jiang Y."/>
            <person name="Adhikari A."/>
            <person name="Zheng C.-J."/>
            <person name="Schuster L."/>
            <person name="Cowan T.M."/>
            <person name="Smanski M.J."/>
            <person name="Chevrette M.G."/>
            <person name="De Carvalho L.P.S."/>
            <person name="Shen B."/>
        </authorList>
    </citation>
    <scope>NUCLEOTIDE SEQUENCE [LARGE SCALE GENOMIC DNA]</scope>
    <source>
        <strain evidence="2 3">NPDC001281</strain>
    </source>
</reference>
<dbReference type="Pfam" id="PF13700">
    <property type="entry name" value="DUF4158"/>
    <property type="match status" value="1"/>
</dbReference>
<dbReference type="RefSeq" id="WP_066946512.1">
    <property type="nucleotide sequence ID" value="NZ_BBYK01000063.1"/>
</dbReference>
<dbReference type="InterPro" id="IPR025296">
    <property type="entry name" value="DUF4158"/>
</dbReference>
<keyword evidence="3" id="KW-1185">Reference proteome</keyword>
<dbReference type="Proteomes" id="UP001602119">
    <property type="component" value="Unassembled WGS sequence"/>
</dbReference>
<proteinExistence type="predicted"/>
<evidence type="ECO:0000259" key="1">
    <source>
        <dbReference type="Pfam" id="PF13700"/>
    </source>
</evidence>
<sequence length="76" mass="8914">MPVEFLSDERAARFASFQGPPSRAQLEKYFFLDDADREAIDAKRRDHNRLGFSVQLGVVRFLRRFLPAREEDRNGQ</sequence>
<feature type="domain" description="DUF4158" evidence="1">
    <location>
        <begin position="5"/>
        <end position="67"/>
    </location>
</feature>